<evidence type="ECO:0000256" key="4">
    <source>
        <dbReference type="RuleBase" id="RU004514"/>
    </source>
</evidence>
<evidence type="ECO:0000256" key="1">
    <source>
        <dbReference type="ARBA" id="ARBA00022898"/>
    </source>
</evidence>
<dbReference type="Proteomes" id="UP000007264">
    <property type="component" value="Unassembled WGS sequence"/>
</dbReference>
<dbReference type="EMBL" id="AGSI01000017">
    <property type="protein sequence ID" value="EIE19844.1"/>
    <property type="molecule type" value="Genomic_DNA"/>
</dbReference>
<dbReference type="STRING" id="574566.I0YN75"/>
<dbReference type="PANTHER" id="PTHR10146">
    <property type="entry name" value="PROLINE SYNTHETASE CO-TRANSCRIBED BACTERIAL HOMOLOG PROTEIN"/>
    <property type="match status" value="1"/>
</dbReference>
<dbReference type="NCBIfam" id="TIGR00044">
    <property type="entry name" value="YggS family pyridoxal phosphate-dependent enzyme"/>
    <property type="match status" value="1"/>
</dbReference>
<evidence type="ECO:0000313" key="7">
    <source>
        <dbReference type="Proteomes" id="UP000007264"/>
    </source>
</evidence>
<protein>
    <recommendedName>
        <fullName evidence="2">Pyridoxal phosphate homeostasis protein</fullName>
        <shortName evidence="2">PLP homeostasis protein</shortName>
    </recommendedName>
</protein>
<keyword evidence="1 2" id="KW-0663">Pyridoxal phosphate</keyword>
<evidence type="ECO:0000313" key="6">
    <source>
        <dbReference type="EMBL" id="EIE19844.1"/>
    </source>
</evidence>
<organism evidence="6 7">
    <name type="scientific">Coccomyxa subellipsoidea (strain C-169)</name>
    <name type="common">Green microalga</name>
    <dbReference type="NCBI Taxonomy" id="574566"/>
    <lineage>
        <taxon>Eukaryota</taxon>
        <taxon>Viridiplantae</taxon>
        <taxon>Chlorophyta</taxon>
        <taxon>core chlorophytes</taxon>
        <taxon>Trebouxiophyceae</taxon>
        <taxon>Trebouxiophyceae incertae sedis</taxon>
        <taxon>Coccomyxaceae</taxon>
        <taxon>Coccomyxa</taxon>
        <taxon>Coccomyxa subellipsoidea</taxon>
    </lineage>
</organism>
<dbReference type="FunFam" id="3.20.20.10:FF:000014">
    <property type="entry name" value="Pyridoxal phosphate homeostasis protein"/>
    <property type="match status" value="1"/>
</dbReference>
<dbReference type="Pfam" id="PF01168">
    <property type="entry name" value="Ala_racemase_N"/>
    <property type="match status" value="1"/>
</dbReference>
<dbReference type="InterPro" id="IPR001608">
    <property type="entry name" value="Ala_racemase_N"/>
</dbReference>
<dbReference type="RefSeq" id="XP_005644388.1">
    <property type="nucleotide sequence ID" value="XM_005644331.1"/>
</dbReference>
<feature type="modified residue" description="N6-(pyridoxal phosphate)lysine" evidence="2 3">
    <location>
        <position position="40"/>
    </location>
</feature>
<dbReference type="OrthoDB" id="10264196at2759"/>
<name>I0YN75_COCSC</name>
<dbReference type="GO" id="GO:0030170">
    <property type="term" value="F:pyridoxal phosphate binding"/>
    <property type="evidence" value="ECO:0007669"/>
    <property type="project" value="UniProtKB-UniRule"/>
</dbReference>
<dbReference type="HAMAP" id="MF_02087">
    <property type="entry name" value="PLP_homeostasis"/>
    <property type="match status" value="1"/>
</dbReference>
<comment type="function">
    <text evidence="2">Pyridoxal 5'-phosphate (PLP)-binding protein, which may be involved in intracellular homeostatic regulation of pyridoxal 5'-phosphate (PLP), the active form of vitamin B6.</text>
</comment>
<dbReference type="eggNOG" id="KOG3157">
    <property type="taxonomic scope" value="Eukaryota"/>
</dbReference>
<feature type="domain" description="Alanine racemase N-terminal" evidence="5">
    <location>
        <begin position="17"/>
        <end position="235"/>
    </location>
</feature>
<sequence length="241" mass="26289">MSAGNPGQVATALKSVLERVDSAAQRSGRNSQPRLVAISKTKPVEAIQEAYDSGHRIFGENYVQEIVDKAPKLPDDIRWHFVGHLQSNKAKTLLDGVPNLALLETVDTEKLANKLDSTLQQLGRAPLPVLVQVNTSGEESKYGVEPSECTALARHISDRCSHLRFAGLMTIGQPDYSSRPENFQCLEACRDEVCKELGLSPADVELSMGMSGDFEQAIEMGSTNVRVGSTIFGARDYSKKQ</sequence>
<dbReference type="AlphaFoldDB" id="I0YN75"/>
<accession>I0YN75</accession>
<gene>
    <name evidence="6" type="ORF">COCSUDRAFT_34111</name>
</gene>
<dbReference type="PANTHER" id="PTHR10146:SF14">
    <property type="entry name" value="PYRIDOXAL PHOSPHATE HOMEOSTASIS PROTEIN"/>
    <property type="match status" value="1"/>
</dbReference>
<dbReference type="KEGG" id="csl:COCSUDRAFT_34111"/>
<keyword evidence="7" id="KW-1185">Reference proteome</keyword>
<dbReference type="InterPro" id="IPR011078">
    <property type="entry name" value="PyrdxlP_homeostasis"/>
</dbReference>
<dbReference type="PIRSF" id="PIRSF004848">
    <property type="entry name" value="YBL036c_PLPDEIII"/>
    <property type="match status" value="1"/>
</dbReference>
<evidence type="ECO:0000256" key="2">
    <source>
        <dbReference type="HAMAP-Rule" id="MF_03225"/>
    </source>
</evidence>
<dbReference type="GeneID" id="17037817"/>
<dbReference type="InterPro" id="IPR029066">
    <property type="entry name" value="PLP-binding_barrel"/>
</dbReference>
<reference evidence="6 7" key="1">
    <citation type="journal article" date="2012" name="Genome Biol.">
        <title>The genome of the polar eukaryotic microalga coccomyxa subellipsoidea reveals traits of cold adaptation.</title>
        <authorList>
            <person name="Blanc G."/>
            <person name="Agarkova I."/>
            <person name="Grimwood J."/>
            <person name="Kuo A."/>
            <person name="Brueggeman A."/>
            <person name="Dunigan D."/>
            <person name="Gurnon J."/>
            <person name="Ladunga I."/>
            <person name="Lindquist E."/>
            <person name="Lucas S."/>
            <person name="Pangilinan J."/>
            <person name="Proschold T."/>
            <person name="Salamov A."/>
            <person name="Schmutz J."/>
            <person name="Weeks D."/>
            <person name="Yamada T."/>
            <person name="Claverie J.M."/>
            <person name="Grigoriev I."/>
            <person name="Van Etten J."/>
            <person name="Lomsadze A."/>
            <person name="Borodovsky M."/>
        </authorList>
    </citation>
    <scope>NUCLEOTIDE SEQUENCE [LARGE SCALE GENOMIC DNA]</scope>
    <source>
        <strain evidence="6 7">C-169</strain>
    </source>
</reference>
<comment type="caution">
    <text evidence="6">The sequence shown here is derived from an EMBL/GenBank/DDBJ whole genome shotgun (WGS) entry which is preliminary data.</text>
</comment>
<evidence type="ECO:0000259" key="5">
    <source>
        <dbReference type="Pfam" id="PF01168"/>
    </source>
</evidence>
<proteinExistence type="inferred from homology"/>
<dbReference type="Gene3D" id="3.20.20.10">
    <property type="entry name" value="Alanine racemase"/>
    <property type="match status" value="1"/>
</dbReference>
<dbReference type="PROSITE" id="PS01211">
    <property type="entry name" value="UPF0001"/>
    <property type="match status" value="1"/>
</dbReference>
<comment type="similarity">
    <text evidence="2 4">Belongs to the pyridoxal phosphate-binding protein YggS/PROSC family.</text>
</comment>
<evidence type="ECO:0000256" key="3">
    <source>
        <dbReference type="PIRSR" id="PIRSR004848-1"/>
    </source>
</evidence>
<dbReference type="CDD" id="cd06822">
    <property type="entry name" value="PLPDE_III_YBL036c_euk"/>
    <property type="match status" value="1"/>
</dbReference>
<dbReference type="SUPFAM" id="SSF51419">
    <property type="entry name" value="PLP-binding barrel"/>
    <property type="match status" value="1"/>
</dbReference>
<comment type="cofactor">
    <cofactor evidence="3">
        <name>pyridoxal 5'-phosphate</name>
        <dbReference type="ChEBI" id="CHEBI:597326"/>
    </cofactor>
</comment>